<keyword evidence="2" id="KW-1185">Reference proteome</keyword>
<dbReference type="AlphaFoldDB" id="A0A4C1YGP8"/>
<organism evidence="1 2">
    <name type="scientific">Eumeta variegata</name>
    <name type="common">Bagworm moth</name>
    <name type="synonym">Eumeta japonica</name>
    <dbReference type="NCBI Taxonomy" id="151549"/>
    <lineage>
        <taxon>Eukaryota</taxon>
        <taxon>Metazoa</taxon>
        <taxon>Ecdysozoa</taxon>
        <taxon>Arthropoda</taxon>
        <taxon>Hexapoda</taxon>
        <taxon>Insecta</taxon>
        <taxon>Pterygota</taxon>
        <taxon>Neoptera</taxon>
        <taxon>Endopterygota</taxon>
        <taxon>Lepidoptera</taxon>
        <taxon>Glossata</taxon>
        <taxon>Ditrysia</taxon>
        <taxon>Tineoidea</taxon>
        <taxon>Psychidae</taxon>
        <taxon>Oiketicinae</taxon>
        <taxon>Eumeta</taxon>
    </lineage>
</organism>
<sequence length="198" mass="21711">MKVPVAYTPSLPHNRLPSAPYLLHQPIPSSIRHPIPTQENGNAQVEVLKSKAGRGAETRIGNGGQIECETGMAINNVAGSESEVVPKLELKAGILLESVTRTAEFCRSKCGCGIGLAPPRIAPNPHKYYSKFIVCGDRNIARAWPVTSGNYEPYRIKLPAPDLCLVRCYGEDGTGQWDCIQNQEQDRYLDFDGCDDNE</sequence>
<dbReference type="Proteomes" id="UP000299102">
    <property type="component" value="Unassembled WGS sequence"/>
</dbReference>
<evidence type="ECO:0000313" key="2">
    <source>
        <dbReference type="Proteomes" id="UP000299102"/>
    </source>
</evidence>
<proteinExistence type="predicted"/>
<reference evidence="1 2" key="1">
    <citation type="journal article" date="2019" name="Commun. Biol.">
        <title>The bagworm genome reveals a unique fibroin gene that provides high tensile strength.</title>
        <authorList>
            <person name="Kono N."/>
            <person name="Nakamura H."/>
            <person name="Ohtoshi R."/>
            <person name="Tomita M."/>
            <person name="Numata K."/>
            <person name="Arakawa K."/>
        </authorList>
    </citation>
    <scope>NUCLEOTIDE SEQUENCE [LARGE SCALE GENOMIC DNA]</scope>
</reference>
<gene>
    <name evidence="1" type="ORF">EVAR_45448_1</name>
</gene>
<protein>
    <submittedName>
        <fullName evidence="1">Uncharacterized protein</fullName>
    </submittedName>
</protein>
<name>A0A4C1YGP8_EUMVA</name>
<accession>A0A4C1YGP8</accession>
<comment type="caution">
    <text evidence="1">The sequence shown here is derived from an EMBL/GenBank/DDBJ whole genome shotgun (WGS) entry which is preliminary data.</text>
</comment>
<dbReference type="EMBL" id="BGZK01001241">
    <property type="protein sequence ID" value="GBP75248.1"/>
    <property type="molecule type" value="Genomic_DNA"/>
</dbReference>
<evidence type="ECO:0000313" key="1">
    <source>
        <dbReference type="EMBL" id="GBP75248.1"/>
    </source>
</evidence>